<dbReference type="SUPFAM" id="SSF52540">
    <property type="entry name" value="P-loop containing nucleoside triphosphate hydrolases"/>
    <property type="match status" value="1"/>
</dbReference>
<dbReference type="InterPro" id="IPR052026">
    <property type="entry name" value="ExeA_AAA_ATPase_DNA-bind"/>
</dbReference>
<name>H3Z9K7_9ALTE</name>
<gene>
    <name evidence="2" type="ORF">AJE_00040</name>
</gene>
<evidence type="ECO:0000259" key="1">
    <source>
        <dbReference type="Pfam" id="PF13401"/>
    </source>
</evidence>
<dbReference type="GO" id="GO:0016887">
    <property type="term" value="F:ATP hydrolysis activity"/>
    <property type="evidence" value="ECO:0007669"/>
    <property type="project" value="InterPro"/>
</dbReference>
<protein>
    <submittedName>
        <fullName evidence="2">ExeA protein</fullName>
    </submittedName>
</protein>
<accession>H3Z9K7</accession>
<evidence type="ECO:0000313" key="2">
    <source>
        <dbReference type="EMBL" id="EHR42708.1"/>
    </source>
</evidence>
<reference evidence="2 3" key="1">
    <citation type="journal article" date="2012" name="J. Bacteriol.">
        <title>Genome Sequence of Extracellular-Protease-Producing Alishewanella jeotgali Isolated from Traditional Korean Fermented Seafood.</title>
        <authorList>
            <person name="Jung J."/>
            <person name="Chun J."/>
            <person name="Park W."/>
        </authorList>
    </citation>
    <scope>NUCLEOTIDE SEQUENCE [LARGE SCALE GENOMIC DNA]</scope>
    <source>
        <strain evidence="2 3">KCTC 22429</strain>
    </source>
</reference>
<dbReference type="Gene3D" id="3.40.50.300">
    <property type="entry name" value="P-loop containing nucleotide triphosphate hydrolases"/>
    <property type="match status" value="1"/>
</dbReference>
<dbReference type="AlphaFoldDB" id="H3Z9K7"/>
<dbReference type="InterPro" id="IPR027417">
    <property type="entry name" value="P-loop_NTPase"/>
</dbReference>
<proteinExistence type="predicted"/>
<dbReference type="PANTHER" id="PTHR35894:SF1">
    <property type="entry name" value="PHOSPHORIBULOKINASE _ URIDINE KINASE FAMILY"/>
    <property type="match status" value="1"/>
</dbReference>
<feature type="domain" description="ORC1/DEAH AAA+ ATPase" evidence="1">
    <location>
        <begin position="183"/>
        <end position="315"/>
    </location>
</feature>
<comment type="caution">
    <text evidence="2">The sequence shown here is derived from an EMBL/GenBank/DDBJ whole genome shotgun (WGS) entry which is preliminary data.</text>
</comment>
<keyword evidence="3" id="KW-1185">Reference proteome</keyword>
<evidence type="ECO:0000313" key="3">
    <source>
        <dbReference type="Proteomes" id="UP000012046"/>
    </source>
</evidence>
<dbReference type="STRING" id="1129374.AJE_00040"/>
<dbReference type="InterPro" id="IPR049945">
    <property type="entry name" value="AAA_22"/>
</dbReference>
<organism evidence="2 3">
    <name type="scientific">Alishewanella jeotgali KCTC 22429</name>
    <dbReference type="NCBI Taxonomy" id="1129374"/>
    <lineage>
        <taxon>Bacteria</taxon>
        <taxon>Pseudomonadati</taxon>
        <taxon>Pseudomonadota</taxon>
        <taxon>Gammaproteobacteria</taxon>
        <taxon>Alteromonadales</taxon>
        <taxon>Alteromonadaceae</taxon>
        <taxon>Alishewanella</taxon>
    </lineage>
</organism>
<dbReference type="RefSeq" id="WP_008949101.1">
    <property type="nucleotide sequence ID" value="NZ_AHTH01000001.1"/>
</dbReference>
<sequence>MAKPNEHKQVVIERDWKIRLGRMLANKGLSQACVVEWMRDHCDLHISNATLNLIIKHGQWPKKKQNEIYQALQRFATENGLVAQSHVHLIFLNDPCEAAITHGAKWRALFKARGYQQQFEEDLNGRLLTELPEPEMLTQQTKKHFGLFNDPFENEIYSMDQVYLSQSHRYAVEHMIQAARMGSMLCIYAECGAGKTTLRRVFNERINQLHPEVRIIEPARIDRSEIGANTISEAIMRELQVNRKPKSSEDRDAIIRKVLTESYKAGNRHVLVIDEAHDLPDEVIKQLKRIWELADGFTKFIGIVLIGQNEMEKKLKNHFIREFTYRATQLVIEPLGNDLRDYIALKLKACHKNPQDLLTDDAYSAMQTLLTGTRRFGANTGKADEIVDMSYPLNVNTLMKNALNLAASLGETKISGELIMQIRRAA</sequence>
<dbReference type="PATRIC" id="fig|1129374.4.peg.8"/>
<dbReference type="EMBL" id="AHTH01000001">
    <property type="protein sequence ID" value="EHR42708.1"/>
    <property type="molecule type" value="Genomic_DNA"/>
</dbReference>
<dbReference type="Proteomes" id="UP000012046">
    <property type="component" value="Unassembled WGS sequence"/>
</dbReference>
<dbReference type="PANTHER" id="PTHR35894">
    <property type="entry name" value="GENERAL SECRETION PATHWAY PROTEIN A-RELATED"/>
    <property type="match status" value="1"/>
</dbReference>
<dbReference type="Pfam" id="PF13401">
    <property type="entry name" value="AAA_22"/>
    <property type="match status" value="1"/>
</dbReference>
<dbReference type="eggNOG" id="COG3267">
    <property type="taxonomic scope" value="Bacteria"/>
</dbReference>